<accession>A0A843V8G3</accession>
<sequence>MMMNQEAHAGLHHFSHAHPLQLLAVQHHGQAVCSACNVPCPVGTAYGCAPCHYFLDKTCAHTPQAIRHPGHPDHTLALRAVPIFAVDSSCDACAGRVTSFYFQCTECEFVLHISCANAPLQLRHHSHQHPLALAFSSPYGESTSFSCDVCGQAGSEHGWVYHCDPCGFDAHIGCAKSTAPPPGYQHNQQQQYGQSQQTQPSPQQPVKDPGLQDQSGAIDDAVALQMMGFYMQQAKFMNQMTNSMFQMHQQRLSRPFVSTWQVEGGFMSTPTVPRTDGVMSTLLLQDMTNTVLDAGISMAAAAAPPVAGTYPPGAMVGQPGGFGGQAAPTADYFSAGFPGRSDGSGMDSSQLNWMPTAHPYPGFDPPTPSGGYFGA</sequence>
<name>A0A843V8G3_COLES</name>
<keyword evidence="5" id="KW-1185">Reference proteome</keyword>
<dbReference type="Proteomes" id="UP000652761">
    <property type="component" value="Unassembled WGS sequence"/>
</dbReference>
<feature type="domain" description="DC1" evidence="3">
    <location>
        <begin position="70"/>
        <end position="116"/>
    </location>
</feature>
<dbReference type="OrthoDB" id="1877533at2759"/>
<proteinExistence type="predicted"/>
<dbReference type="AlphaFoldDB" id="A0A843V8G3"/>
<comment type="caution">
    <text evidence="4">The sequence shown here is derived from an EMBL/GenBank/DDBJ whole genome shotgun (WGS) entry which is preliminary data.</text>
</comment>
<feature type="region of interest" description="Disordered" evidence="2">
    <location>
        <begin position="179"/>
        <end position="214"/>
    </location>
</feature>
<organism evidence="4 5">
    <name type="scientific">Colocasia esculenta</name>
    <name type="common">Wild taro</name>
    <name type="synonym">Arum esculentum</name>
    <dbReference type="NCBI Taxonomy" id="4460"/>
    <lineage>
        <taxon>Eukaryota</taxon>
        <taxon>Viridiplantae</taxon>
        <taxon>Streptophyta</taxon>
        <taxon>Embryophyta</taxon>
        <taxon>Tracheophyta</taxon>
        <taxon>Spermatophyta</taxon>
        <taxon>Magnoliopsida</taxon>
        <taxon>Liliopsida</taxon>
        <taxon>Araceae</taxon>
        <taxon>Aroideae</taxon>
        <taxon>Colocasieae</taxon>
        <taxon>Colocasia</taxon>
    </lineage>
</organism>
<feature type="region of interest" description="Disordered" evidence="2">
    <location>
        <begin position="341"/>
        <end position="375"/>
    </location>
</feature>
<feature type="domain" description="DC1" evidence="3">
    <location>
        <begin position="14"/>
        <end position="60"/>
    </location>
</feature>
<evidence type="ECO:0000313" key="5">
    <source>
        <dbReference type="Proteomes" id="UP000652761"/>
    </source>
</evidence>
<dbReference type="Pfam" id="PF03107">
    <property type="entry name" value="C1_2"/>
    <property type="match status" value="3"/>
</dbReference>
<evidence type="ECO:0000313" key="4">
    <source>
        <dbReference type="EMBL" id="MQL87879.1"/>
    </source>
</evidence>
<feature type="compositionally biased region" description="Low complexity" evidence="2">
    <location>
        <begin position="184"/>
        <end position="205"/>
    </location>
</feature>
<dbReference type="SUPFAM" id="SSF57889">
    <property type="entry name" value="Cysteine-rich domain"/>
    <property type="match status" value="1"/>
</dbReference>
<gene>
    <name evidence="4" type="ORF">Taro_020433</name>
</gene>
<dbReference type="PANTHER" id="PTHR46288:SF80">
    <property type="entry name" value="CYSTEINE_HISTIDINE-RICH C1 DOMAIN FAMILY PROTEIN"/>
    <property type="match status" value="1"/>
</dbReference>
<reference evidence="4" key="1">
    <citation type="submission" date="2017-07" db="EMBL/GenBank/DDBJ databases">
        <title>Taro Niue Genome Assembly and Annotation.</title>
        <authorList>
            <person name="Atibalentja N."/>
            <person name="Keating K."/>
            <person name="Fields C.J."/>
        </authorList>
    </citation>
    <scope>NUCLEOTIDE SEQUENCE</scope>
    <source>
        <strain evidence="4">Niue_2</strain>
        <tissue evidence="4">Leaf</tissue>
    </source>
</reference>
<evidence type="ECO:0000256" key="2">
    <source>
        <dbReference type="SAM" id="MobiDB-lite"/>
    </source>
</evidence>
<dbReference type="InterPro" id="IPR046349">
    <property type="entry name" value="C1-like_sf"/>
</dbReference>
<dbReference type="InterPro" id="IPR004146">
    <property type="entry name" value="DC1"/>
</dbReference>
<dbReference type="PANTHER" id="PTHR46288">
    <property type="entry name" value="PHORBOL-ESTER/DAG-TYPE DOMAIN-CONTAINING PROTEIN"/>
    <property type="match status" value="1"/>
</dbReference>
<protein>
    <recommendedName>
        <fullName evidence="3">DC1 domain-containing protein</fullName>
    </recommendedName>
</protein>
<feature type="domain" description="DC1" evidence="3">
    <location>
        <begin position="125"/>
        <end position="175"/>
    </location>
</feature>
<dbReference type="EMBL" id="NMUH01001012">
    <property type="protein sequence ID" value="MQL87879.1"/>
    <property type="molecule type" value="Genomic_DNA"/>
</dbReference>
<evidence type="ECO:0000259" key="3">
    <source>
        <dbReference type="Pfam" id="PF03107"/>
    </source>
</evidence>
<evidence type="ECO:0000256" key="1">
    <source>
        <dbReference type="ARBA" id="ARBA00022737"/>
    </source>
</evidence>
<keyword evidence="1" id="KW-0677">Repeat</keyword>